<keyword evidence="1" id="KW-0472">Membrane</keyword>
<evidence type="ECO:0000313" key="2">
    <source>
        <dbReference type="EMBL" id="MBB2185285.1"/>
    </source>
</evidence>
<organism evidence="3 4">
    <name type="scientific">Gluconacetobacter liquefaciens</name>
    <name type="common">Acetobacter liquefaciens</name>
    <dbReference type="NCBI Taxonomy" id="89584"/>
    <lineage>
        <taxon>Bacteria</taxon>
        <taxon>Pseudomonadati</taxon>
        <taxon>Pseudomonadota</taxon>
        <taxon>Alphaproteobacteria</taxon>
        <taxon>Acetobacterales</taxon>
        <taxon>Acetobacteraceae</taxon>
        <taxon>Gluconacetobacter</taxon>
    </lineage>
</organism>
<dbReference type="RefSeq" id="WP_114725686.1">
    <property type="nucleotide sequence ID" value="NZ_BJMI01000010.1"/>
</dbReference>
<proteinExistence type="predicted"/>
<sequence>MTIALRFKAFLRQIRGRRRYGAINVAGLSPRYCADVVIMAVFVATFAVLSQTLRAARAEPARALRVE</sequence>
<evidence type="ECO:0000313" key="5">
    <source>
        <dbReference type="Proteomes" id="UP000562982"/>
    </source>
</evidence>
<accession>A0A370GBY4</accession>
<protein>
    <submittedName>
        <fullName evidence="3">Uncharacterized protein</fullName>
    </submittedName>
</protein>
<name>A0A370GBY4_GLULI</name>
<gene>
    <name evidence="3" type="ORF">C7453_101519</name>
    <name evidence="2" type="ORF">HLH32_02575</name>
</gene>
<evidence type="ECO:0000313" key="4">
    <source>
        <dbReference type="Proteomes" id="UP000254958"/>
    </source>
</evidence>
<reference evidence="3 4" key="1">
    <citation type="submission" date="2018-07" db="EMBL/GenBank/DDBJ databases">
        <title>Genomic Encyclopedia of Type Strains, Phase IV (KMG-IV): sequencing the most valuable type-strain genomes for metagenomic binning, comparative biology and taxonomic classification.</title>
        <authorList>
            <person name="Goeker M."/>
        </authorList>
    </citation>
    <scope>NUCLEOTIDE SEQUENCE [LARGE SCALE GENOMIC DNA]</scope>
    <source>
        <strain evidence="3 4">DSM 5603</strain>
    </source>
</reference>
<keyword evidence="1" id="KW-0812">Transmembrane</keyword>
<evidence type="ECO:0000256" key="1">
    <source>
        <dbReference type="SAM" id="Phobius"/>
    </source>
</evidence>
<evidence type="ECO:0000313" key="3">
    <source>
        <dbReference type="EMBL" id="RDI40720.1"/>
    </source>
</evidence>
<reference evidence="2 5" key="2">
    <citation type="submission" date="2020-04" db="EMBL/GenBank/DDBJ databases">
        <title>Description of novel Gluconacetobacter.</title>
        <authorList>
            <person name="Sombolestani A."/>
        </authorList>
    </citation>
    <scope>NUCLEOTIDE SEQUENCE [LARGE SCALE GENOMIC DNA]</scope>
    <source>
        <strain evidence="2 5">LMG 1382</strain>
    </source>
</reference>
<keyword evidence="1" id="KW-1133">Transmembrane helix</keyword>
<dbReference type="EMBL" id="QQAW01000001">
    <property type="protein sequence ID" value="RDI40720.1"/>
    <property type="molecule type" value="Genomic_DNA"/>
</dbReference>
<dbReference type="AlphaFoldDB" id="A0A370GBY4"/>
<keyword evidence="4" id="KW-1185">Reference proteome</keyword>
<dbReference type="Proteomes" id="UP000254958">
    <property type="component" value="Unassembled WGS sequence"/>
</dbReference>
<dbReference type="EMBL" id="JABEQI010000001">
    <property type="protein sequence ID" value="MBB2185285.1"/>
    <property type="molecule type" value="Genomic_DNA"/>
</dbReference>
<comment type="caution">
    <text evidence="3">The sequence shown here is derived from an EMBL/GenBank/DDBJ whole genome shotgun (WGS) entry which is preliminary data.</text>
</comment>
<feature type="transmembrane region" description="Helical" evidence="1">
    <location>
        <begin position="21"/>
        <end position="49"/>
    </location>
</feature>
<dbReference type="Proteomes" id="UP000562982">
    <property type="component" value="Unassembled WGS sequence"/>
</dbReference>